<dbReference type="AlphaFoldDB" id="A0A4Y8PSB5"/>
<keyword evidence="1" id="KW-1133">Transmembrane helix</keyword>
<comment type="caution">
    <text evidence="2">The sequence shown here is derived from an EMBL/GenBank/DDBJ whole genome shotgun (WGS) entry which is preliminary data.</text>
</comment>
<keyword evidence="3" id="KW-1185">Reference proteome</keyword>
<reference evidence="2 3" key="1">
    <citation type="submission" date="2017-03" db="EMBL/GenBank/DDBJ databases">
        <title>Isolation of Levoglucosan Utilizing Bacteria.</title>
        <authorList>
            <person name="Arya A.S."/>
        </authorList>
    </citation>
    <scope>NUCLEOTIDE SEQUENCE [LARGE SCALE GENOMIC DNA]</scope>
    <source>
        <strain evidence="2 3">MEC069</strain>
    </source>
</reference>
<keyword evidence="1" id="KW-0472">Membrane</keyword>
<dbReference type="Proteomes" id="UP000298246">
    <property type="component" value="Unassembled WGS sequence"/>
</dbReference>
<proteinExistence type="predicted"/>
<evidence type="ECO:0000313" key="3">
    <source>
        <dbReference type="Proteomes" id="UP000298246"/>
    </source>
</evidence>
<dbReference type="RefSeq" id="WP_134756944.1">
    <property type="nucleotide sequence ID" value="NZ_MYFO02000001.1"/>
</dbReference>
<evidence type="ECO:0000313" key="2">
    <source>
        <dbReference type="EMBL" id="TFE83714.1"/>
    </source>
</evidence>
<dbReference type="OrthoDB" id="2614582at2"/>
<organism evidence="2 3">
    <name type="scientific">Paenibacillus athensensis</name>
    <dbReference type="NCBI Taxonomy" id="1967502"/>
    <lineage>
        <taxon>Bacteria</taxon>
        <taxon>Bacillati</taxon>
        <taxon>Bacillota</taxon>
        <taxon>Bacilli</taxon>
        <taxon>Bacillales</taxon>
        <taxon>Paenibacillaceae</taxon>
        <taxon>Paenibacillus</taxon>
    </lineage>
</organism>
<sequence length="169" mass="18362">MGLELELEGGSGLWPMTMLHVRRILGNERGDSTLIATIFVVAILMVLAFSLIPYFVFIVQRDNLRTIAIQALRESEKAGYVSSAVMDSTSAKLAQIGLGAVTKGGVGYPSYAGSTTVKVFRDDSDPTIWIVIKYPATNLSKLFTAIGGSNDPTDGFYYIRIPGRSEAYE</sequence>
<gene>
    <name evidence="2" type="ORF">B5M42_22325</name>
</gene>
<evidence type="ECO:0000256" key="1">
    <source>
        <dbReference type="SAM" id="Phobius"/>
    </source>
</evidence>
<accession>A0A4Y8PSB5</accession>
<keyword evidence="1" id="KW-0812">Transmembrane</keyword>
<protein>
    <submittedName>
        <fullName evidence="2">Uncharacterized protein</fullName>
    </submittedName>
</protein>
<dbReference type="EMBL" id="MYFO01000044">
    <property type="protein sequence ID" value="TFE83714.1"/>
    <property type="molecule type" value="Genomic_DNA"/>
</dbReference>
<feature type="transmembrane region" description="Helical" evidence="1">
    <location>
        <begin position="34"/>
        <end position="57"/>
    </location>
</feature>
<name>A0A4Y8PSB5_9BACL</name>